<dbReference type="Pfam" id="PF07583">
    <property type="entry name" value="PSCyt2"/>
    <property type="match status" value="1"/>
</dbReference>
<keyword evidence="5" id="KW-1185">Reference proteome</keyword>
<comment type="caution">
    <text evidence="4">The sequence shown here is derived from an EMBL/GenBank/DDBJ whole genome shotgun (WGS) entry which is preliminary data.</text>
</comment>
<evidence type="ECO:0000259" key="1">
    <source>
        <dbReference type="Pfam" id="PF07583"/>
    </source>
</evidence>
<feature type="domain" description="Cytochrome C Planctomycete-type" evidence="3">
    <location>
        <begin position="50"/>
        <end position="111"/>
    </location>
</feature>
<accession>A0A5S3PZ30</accession>
<dbReference type="AlphaFoldDB" id="A0A5S3PZ30"/>
<dbReference type="RefSeq" id="WP_138656509.1">
    <property type="nucleotide sequence ID" value="NZ_VATY01000001.1"/>
</dbReference>
<evidence type="ECO:0000313" key="5">
    <source>
        <dbReference type="Proteomes" id="UP000310314"/>
    </source>
</evidence>
<evidence type="ECO:0000259" key="3">
    <source>
        <dbReference type="Pfam" id="PF07635"/>
    </source>
</evidence>
<name>A0A5S3PZ30_9FLAO</name>
<dbReference type="GO" id="GO:0009055">
    <property type="term" value="F:electron transfer activity"/>
    <property type="evidence" value="ECO:0007669"/>
    <property type="project" value="InterPro"/>
</dbReference>
<dbReference type="PROSITE" id="PS51257">
    <property type="entry name" value="PROKAR_LIPOPROTEIN"/>
    <property type="match status" value="1"/>
</dbReference>
<evidence type="ECO:0000313" key="4">
    <source>
        <dbReference type="EMBL" id="TMM58577.1"/>
    </source>
</evidence>
<proteinExistence type="predicted"/>
<dbReference type="InterPro" id="IPR036909">
    <property type="entry name" value="Cyt_c-like_dom_sf"/>
</dbReference>
<evidence type="ECO:0000259" key="2">
    <source>
        <dbReference type="Pfam" id="PF07587"/>
    </source>
</evidence>
<dbReference type="InterPro" id="IPR022655">
    <property type="entry name" value="DUF1553"/>
</dbReference>
<dbReference type="GO" id="GO:0020037">
    <property type="term" value="F:heme binding"/>
    <property type="evidence" value="ECO:0007669"/>
    <property type="project" value="InterPro"/>
</dbReference>
<dbReference type="Pfam" id="PF07635">
    <property type="entry name" value="PSCyt1"/>
    <property type="match status" value="1"/>
</dbReference>
<organism evidence="4 5">
    <name type="scientific">Maribacter algarum</name>
    <name type="common">ex Zhang et al. 2020</name>
    <dbReference type="NCBI Taxonomy" id="2578118"/>
    <lineage>
        <taxon>Bacteria</taxon>
        <taxon>Pseudomonadati</taxon>
        <taxon>Bacteroidota</taxon>
        <taxon>Flavobacteriia</taxon>
        <taxon>Flavobacteriales</taxon>
        <taxon>Flavobacteriaceae</taxon>
        <taxon>Maribacter</taxon>
    </lineage>
</organism>
<dbReference type="PANTHER" id="PTHR35889">
    <property type="entry name" value="CYCLOINULO-OLIGOSACCHARIDE FRUCTANOTRANSFERASE-RELATED"/>
    <property type="match status" value="1"/>
</dbReference>
<protein>
    <submittedName>
        <fullName evidence="4">DUF1553 domain-containing protein</fullName>
    </submittedName>
</protein>
<dbReference type="EMBL" id="VATY01000001">
    <property type="protein sequence ID" value="TMM58577.1"/>
    <property type="molecule type" value="Genomic_DNA"/>
</dbReference>
<gene>
    <name evidence="4" type="ORF">FEE95_03870</name>
</gene>
<sequence length="844" mass="96803">MTSRVFFLLGFSMLLSCGPTMPEEVEIAYEDLPETIDFNFHIRPILSDRCFACHGPDEKARKANLRLDIESNVFSKLEDKELFPVVAGKPDRSEIIKRILHEDPEMVMPTPESKMSLTNTEKAILIKWVEQGAKWKNHWAFEAPKKSELPTVSNAKWTKSEIDHFVMNKLDYLGLQPSEEATKETLIRRLSRDLTGLPPTPEQVADFKNDRSEKAYELLVDRLLASKSYGERWAWEWLDVARYSDTNGYQGDFTRDMWPWRDWVVQAFNANMSYDEFSIKQLAGDLLPEATTEDILATAFNRNHIYNTEGGTIPEETRVANVFDRTETTGTVWLGLTLNCVRCHDHKFDNISQKEYYQLFDYFNQTSEEGGGWGGKIKPLLTLAPEQDQKEIKELESYIATLYEKVETLELEKFPRAKGLPPSESEVAKNTANLDPRILLKPPKLRGAGGFNQLIKYFKTKDAYGKTIKKLHKTLSNYNEITSKHTQVLVMDELDEPRTTFVLDRGGYQTPILTDTIRPDVPKLLPPLKDVSENNRLALAKWLFAKEQPLTARVTVNRYWQAFFGNGIVKTAEDFGVQGSLPTHPDLLDWLATDFQENGWDLKRLFKQIVMSATYRQSSKVSEELLEIDPENVYLARATRMRLPSWMLRDQALFVSGMLKDSIGGVPVKPYQPEGIWDEATFGFVKYEQDTGDNLYRRSLYTFWRRIVGPTFLFDNASRQVCTVRTLKTNSPLHALTTLNDITFTEASRVIAERILSHSVDDKKRLQYGFKLLTSRNASSDEIDILLNRLASLRNTYSKDRSAAKEITSIGEYRTNSDLDLTDYASYAVLSSLLLNLDETITRQ</sequence>
<feature type="domain" description="DUF1549" evidence="1">
    <location>
        <begin position="161"/>
        <end position="367"/>
    </location>
</feature>
<reference evidence="4 5" key="1">
    <citation type="submission" date="2019-05" db="EMBL/GenBank/DDBJ databases">
        <authorList>
            <person name="Zhang J.-Y."/>
            <person name="Feg X."/>
            <person name="Du Z.-J."/>
        </authorList>
    </citation>
    <scope>NUCLEOTIDE SEQUENCE [LARGE SCALE GENOMIC DNA]</scope>
    <source>
        <strain evidence="4 5">RZ26</strain>
    </source>
</reference>
<dbReference type="PANTHER" id="PTHR35889:SF3">
    <property type="entry name" value="F-BOX DOMAIN-CONTAINING PROTEIN"/>
    <property type="match status" value="1"/>
</dbReference>
<dbReference type="OrthoDB" id="9786191at2"/>
<dbReference type="InterPro" id="IPR011444">
    <property type="entry name" value="DUF1549"/>
</dbReference>
<dbReference type="InterPro" id="IPR011429">
    <property type="entry name" value="Cyt_c_Planctomycete-type"/>
</dbReference>
<dbReference type="Pfam" id="PF07587">
    <property type="entry name" value="PSD1"/>
    <property type="match status" value="1"/>
</dbReference>
<feature type="domain" description="DUF1553" evidence="2">
    <location>
        <begin position="535"/>
        <end position="788"/>
    </location>
</feature>
<dbReference type="SUPFAM" id="SSF46626">
    <property type="entry name" value="Cytochrome c"/>
    <property type="match status" value="1"/>
</dbReference>
<dbReference type="Proteomes" id="UP000310314">
    <property type="component" value="Unassembled WGS sequence"/>
</dbReference>